<proteinExistence type="inferred from homology"/>
<dbReference type="Gene3D" id="3.40.50.300">
    <property type="entry name" value="P-loop containing nucleotide triphosphate hydrolases"/>
    <property type="match status" value="2"/>
</dbReference>
<dbReference type="Pfam" id="PF21196">
    <property type="entry name" value="PcrA_UvrD_tudor"/>
    <property type="match status" value="1"/>
</dbReference>
<keyword evidence="6 14" id="KW-0067">ATP-binding</keyword>
<dbReference type="RefSeq" id="WP_096363679.1">
    <property type="nucleotide sequence ID" value="NZ_AP018052.1"/>
</dbReference>
<dbReference type="Gene3D" id="1.10.10.160">
    <property type="match status" value="1"/>
</dbReference>
<dbReference type="FunFam" id="3.40.50.300:FF:001201">
    <property type="entry name" value="ATP-dependent DNA helicase UvrD2"/>
    <property type="match status" value="1"/>
</dbReference>
<dbReference type="GO" id="GO:0009314">
    <property type="term" value="P:response to radiation"/>
    <property type="evidence" value="ECO:0007669"/>
    <property type="project" value="UniProtKB-ARBA"/>
</dbReference>
<evidence type="ECO:0000256" key="11">
    <source>
        <dbReference type="ARBA" id="ARBA00034808"/>
    </source>
</evidence>
<dbReference type="NCBIfam" id="NF008743">
    <property type="entry name" value="PRK11773.1"/>
    <property type="match status" value="1"/>
</dbReference>
<dbReference type="PANTHER" id="PTHR11070:SF2">
    <property type="entry name" value="ATP-DEPENDENT DNA HELICASE SRS2"/>
    <property type="match status" value="1"/>
</dbReference>
<dbReference type="GO" id="GO:0000725">
    <property type="term" value="P:recombinational repair"/>
    <property type="evidence" value="ECO:0007669"/>
    <property type="project" value="TreeGrafter"/>
</dbReference>
<evidence type="ECO:0000256" key="2">
    <source>
        <dbReference type="ARBA" id="ARBA00022741"/>
    </source>
</evidence>
<dbReference type="GO" id="GO:0043138">
    <property type="term" value="F:3'-5' DNA helicase activity"/>
    <property type="evidence" value="ECO:0007669"/>
    <property type="project" value="UniProtKB-EC"/>
</dbReference>
<gene>
    <name evidence="17" type="ORF">FOKN1_0103</name>
</gene>
<dbReference type="InterPro" id="IPR014017">
    <property type="entry name" value="DNA_helicase_UvrD-like_C"/>
</dbReference>
<dbReference type="PROSITE" id="PS51217">
    <property type="entry name" value="UVRD_HELICASE_CTER"/>
    <property type="match status" value="1"/>
</dbReference>
<dbReference type="InterPro" id="IPR000212">
    <property type="entry name" value="DNA_helicase_UvrD/REP"/>
</dbReference>
<sequence length="734" mass="82438">MDVSPIIDPLNDAQREAVTAPAGHVLVLAGAGSGKTRVLVHRIAWLIQVERVSPFGILAVTFTNKAAREMRGRIEELMGVPARGMWVGTFHGLAHRLLRAHWQEAGLPETFQIIDSDDQLRLVKRVLRQLELDEARFPPKQLQWFINGRKDEGLRPQHVEHFDDPFLKTQIRVYAAYDELCQRLGLVDFAEILLRAHELWLKYPRVLAHYQQRFGHILVDEFQDTNSIQYAWLRLLAGQTGRVFAVGDDDQSIYGWRGARIENIQRFSEDFPGTQLVRLEQNYRSTGTILAAANALIAHNAGRMGKNLWTEGEDGEPIELYNAYNEYEEAQYVVDRIEQFTETGQARSEIAILYRSNAQSRVFEEQLMQRAIPYRVYGGLRFFERAEIKDALCYLRLANNRGDDASFERVVNQPPRGIGERTVGAVREQARALDISLWESARRIVAEKALNARAVNALNNFIELIENAGESIVDLELHEQAEAMIQASGLIEHFKKEKGERGQARIENLEELVNAARAFEVPEEAEEDLTEGEPDALTAFLAHAALEAGEGQADAWEDCVQLMTLHSAKGLEFPVVFMAGLEEGLFPHQMSADEPGRLEEERRLCYVGMTRARQRLHVSYAEKRRLHGQENYAIPSRFLRELPQGLLQEVRPQPSYGGFGGGPGAAAPTASSNLFADAAADAELALGSRVQHPKFGEGVVLNYEGNGPHARVQVNFQEAGPKWLVVAYANLAPA</sequence>
<keyword evidence="8" id="KW-0234">DNA repair</keyword>
<feature type="domain" description="UvrD-like helicase ATP-binding" evidence="15">
    <location>
        <begin position="8"/>
        <end position="286"/>
    </location>
</feature>
<dbReference type="OrthoDB" id="9806690at2"/>
<dbReference type="GO" id="GO:0005829">
    <property type="term" value="C:cytosol"/>
    <property type="evidence" value="ECO:0007669"/>
    <property type="project" value="TreeGrafter"/>
</dbReference>
<dbReference type="InterPro" id="IPR014016">
    <property type="entry name" value="UvrD-like_ATP-bd"/>
</dbReference>
<evidence type="ECO:0000256" key="8">
    <source>
        <dbReference type="ARBA" id="ARBA00023204"/>
    </source>
</evidence>
<dbReference type="KEGG" id="ttc:FOKN1_0103"/>
<dbReference type="GO" id="GO:0005524">
    <property type="term" value="F:ATP binding"/>
    <property type="evidence" value="ECO:0007669"/>
    <property type="project" value="UniProtKB-UniRule"/>
</dbReference>
<dbReference type="Proteomes" id="UP000218765">
    <property type="component" value="Chromosome"/>
</dbReference>
<dbReference type="SUPFAM" id="SSF52540">
    <property type="entry name" value="P-loop containing nucleoside triphosphate hydrolases"/>
    <property type="match status" value="1"/>
</dbReference>
<evidence type="ECO:0000256" key="9">
    <source>
        <dbReference type="ARBA" id="ARBA00023235"/>
    </source>
</evidence>
<evidence type="ECO:0000313" key="17">
    <source>
        <dbReference type="EMBL" id="BAZ92508.1"/>
    </source>
</evidence>
<keyword evidence="9" id="KW-0413">Isomerase</keyword>
<dbReference type="FunFam" id="1.10.486.10:FF:000003">
    <property type="entry name" value="ATP-dependent DNA helicase"/>
    <property type="match status" value="1"/>
</dbReference>
<keyword evidence="5 14" id="KW-0347">Helicase</keyword>
<evidence type="ECO:0000313" key="18">
    <source>
        <dbReference type="Proteomes" id="UP000218765"/>
    </source>
</evidence>
<evidence type="ECO:0000256" key="14">
    <source>
        <dbReference type="PROSITE-ProRule" id="PRU00560"/>
    </source>
</evidence>
<comment type="similarity">
    <text evidence="1">Belongs to the helicase family. UvrD subfamily.</text>
</comment>
<dbReference type="Pfam" id="PF13361">
    <property type="entry name" value="UvrD_C"/>
    <property type="match status" value="1"/>
</dbReference>
<comment type="catalytic activity">
    <reaction evidence="13">
        <text>ATP + H2O = ADP + phosphate + H(+)</text>
        <dbReference type="Rhea" id="RHEA:13065"/>
        <dbReference type="ChEBI" id="CHEBI:15377"/>
        <dbReference type="ChEBI" id="CHEBI:15378"/>
        <dbReference type="ChEBI" id="CHEBI:30616"/>
        <dbReference type="ChEBI" id="CHEBI:43474"/>
        <dbReference type="ChEBI" id="CHEBI:456216"/>
        <dbReference type="EC" id="5.6.2.4"/>
    </reaction>
</comment>
<evidence type="ECO:0000256" key="6">
    <source>
        <dbReference type="ARBA" id="ARBA00022840"/>
    </source>
</evidence>
<protein>
    <recommendedName>
        <fullName evidence="11">DNA 3'-5' helicase</fullName>
        <ecNumber evidence="11">5.6.2.4</ecNumber>
    </recommendedName>
    <alternativeName>
        <fullName evidence="12">DNA 3'-5' helicase II</fullName>
    </alternativeName>
</protein>
<keyword evidence="18" id="KW-1185">Reference proteome</keyword>
<evidence type="ECO:0000256" key="4">
    <source>
        <dbReference type="ARBA" id="ARBA00022801"/>
    </source>
</evidence>
<dbReference type="GO" id="GO:0016887">
    <property type="term" value="F:ATP hydrolysis activity"/>
    <property type="evidence" value="ECO:0007669"/>
    <property type="project" value="RHEA"/>
</dbReference>
<accession>A0A1Z4VMD0</accession>
<evidence type="ECO:0000259" key="16">
    <source>
        <dbReference type="PROSITE" id="PS51217"/>
    </source>
</evidence>
<dbReference type="GO" id="GO:0003677">
    <property type="term" value="F:DNA binding"/>
    <property type="evidence" value="ECO:0007669"/>
    <property type="project" value="UniProtKB-KW"/>
</dbReference>
<dbReference type="EMBL" id="AP018052">
    <property type="protein sequence ID" value="BAZ92508.1"/>
    <property type="molecule type" value="Genomic_DNA"/>
</dbReference>
<evidence type="ECO:0000256" key="3">
    <source>
        <dbReference type="ARBA" id="ARBA00022763"/>
    </source>
</evidence>
<feature type="binding site" evidence="14">
    <location>
        <begin position="29"/>
        <end position="36"/>
    </location>
    <ligand>
        <name>ATP</name>
        <dbReference type="ChEBI" id="CHEBI:30616"/>
    </ligand>
</feature>
<evidence type="ECO:0000256" key="12">
    <source>
        <dbReference type="ARBA" id="ARBA00034923"/>
    </source>
</evidence>
<dbReference type="GO" id="GO:0033202">
    <property type="term" value="C:DNA helicase complex"/>
    <property type="evidence" value="ECO:0007669"/>
    <property type="project" value="TreeGrafter"/>
</dbReference>
<dbReference type="NCBIfam" id="TIGR01075">
    <property type="entry name" value="uvrD"/>
    <property type="match status" value="1"/>
</dbReference>
<keyword evidence="4 14" id="KW-0378">Hydrolase</keyword>
<comment type="catalytic activity">
    <reaction evidence="10">
        <text>Couples ATP hydrolysis with the unwinding of duplex DNA by translocating in the 3'-5' direction.</text>
        <dbReference type="EC" id="5.6.2.4"/>
    </reaction>
</comment>
<dbReference type="AlphaFoldDB" id="A0A1Z4VMD0"/>
<dbReference type="CDD" id="cd18807">
    <property type="entry name" value="SF1_C_UvrD"/>
    <property type="match status" value="1"/>
</dbReference>
<keyword evidence="3" id="KW-0227">DNA damage</keyword>
<evidence type="ECO:0000256" key="7">
    <source>
        <dbReference type="ARBA" id="ARBA00023125"/>
    </source>
</evidence>
<evidence type="ECO:0000256" key="5">
    <source>
        <dbReference type="ARBA" id="ARBA00022806"/>
    </source>
</evidence>
<dbReference type="InterPro" id="IPR005753">
    <property type="entry name" value="DNA_helicase_ATP-dep_UvrD"/>
</dbReference>
<organism evidence="17 18">
    <name type="scientific">Thiohalobacter thiocyanaticus</name>
    <dbReference type="NCBI Taxonomy" id="585455"/>
    <lineage>
        <taxon>Bacteria</taxon>
        <taxon>Pseudomonadati</taxon>
        <taxon>Pseudomonadota</taxon>
        <taxon>Gammaproteobacteria</taxon>
        <taxon>Thiohalobacterales</taxon>
        <taxon>Thiohalobacteraceae</taxon>
        <taxon>Thiohalobacter</taxon>
    </lineage>
</organism>
<dbReference type="GO" id="GO:0006260">
    <property type="term" value="P:DNA replication"/>
    <property type="evidence" value="ECO:0007669"/>
    <property type="project" value="InterPro"/>
</dbReference>
<keyword evidence="2 14" id="KW-0547">Nucleotide-binding</keyword>
<dbReference type="InterPro" id="IPR027417">
    <property type="entry name" value="P-loop_NTPase"/>
</dbReference>
<keyword evidence="7" id="KW-0238">DNA-binding</keyword>
<dbReference type="EC" id="5.6.2.4" evidence="11"/>
<name>A0A1Z4VMD0_9GAMM</name>
<dbReference type="CDD" id="cd17932">
    <property type="entry name" value="DEXQc_UvrD"/>
    <property type="match status" value="1"/>
</dbReference>
<evidence type="ECO:0000256" key="1">
    <source>
        <dbReference type="ARBA" id="ARBA00009922"/>
    </source>
</evidence>
<dbReference type="PROSITE" id="PS51198">
    <property type="entry name" value="UVRD_HELICASE_ATP_BIND"/>
    <property type="match status" value="1"/>
</dbReference>
<dbReference type="FunFam" id="1.10.10.160:FF:000001">
    <property type="entry name" value="ATP-dependent DNA helicase"/>
    <property type="match status" value="1"/>
</dbReference>
<dbReference type="PANTHER" id="PTHR11070">
    <property type="entry name" value="UVRD / RECB / PCRA DNA HELICASE FAMILY MEMBER"/>
    <property type="match status" value="1"/>
</dbReference>
<dbReference type="InterPro" id="IPR013986">
    <property type="entry name" value="DExx_box_DNA_helicase_dom_sf"/>
</dbReference>
<reference evidence="17 18" key="1">
    <citation type="submission" date="2017-05" db="EMBL/GenBank/DDBJ databases">
        <title>Thiocyanate degradation by Thiohalobacter thiocyanaticus FOKN1.</title>
        <authorList>
            <person name="Oshiki M."/>
            <person name="Fukushima T."/>
            <person name="Kawano S."/>
            <person name="Nakagawa J."/>
        </authorList>
    </citation>
    <scope>NUCLEOTIDE SEQUENCE [LARGE SCALE GENOMIC DNA]</scope>
    <source>
        <strain evidence="17 18">FOKN1</strain>
    </source>
</reference>
<evidence type="ECO:0000256" key="10">
    <source>
        <dbReference type="ARBA" id="ARBA00034617"/>
    </source>
</evidence>
<dbReference type="Pfam" id="PF00580">
    <property type="entry name" value="UvrD-helicase"/>
    <property type="match status" value="1"/>
</dbReference>
<evidence type="ECO:0000256" key="13">
    <source>
        <dbReference type="ARBA" id="ARBA00048988"/>
    </source>
</evidence>
<feature type="domain" description="UvrD-like helicase C-terminal" evidence="16">
    <location>
        <begin position="287"/>
        <end position="570"/>
    </location>
</feature>
<dbReference type="Gene3D" id="1.10.486.10">
    <property type="entry name" value="PCRA, domain 4"/>
    <property type="match status" value="1"/>
</dbReference>
<evidence type="ECO:0000259" key="15">
    <source>
        <dbReference type="PROSITE" id="PS51198"/>
    </source>
</evidence>